<proteinExistence type="predicted"/>
<dbReference type="Pfam" id="PF22936">
    <property type="entry name" value="Pol_BBD"/>
    <property type="match status" value="1"/>
</dbReference>
<gene>
    <name evidence="2" type="ORF">LIER_22692</name>
</gene>
<dbReference type="AlphaFoldDB" id="A0AAV3QXT8"/>
<reference evidence="2 3" key="1">
    <citation type="submission" date="2024-01" db="EMBL/GenBank/DDBJ databases">
        <title>The complete chloroplast genome sequence of Lithospermum erythrorhizon: insights into the phylogenetic relationship among Boraginaceae species and the maternal lineages of purple gromwells.</title>
        <authorList>
            <person name="Okada T."/>
            <person name="Watanabe K."/>
        </authorList>
    </citation>
    <scope>NUCLEOTIDE SEQUENCE [LARGE SCALE GENOMIC DNA]</scope>
</reference>
<evidence type="ECO:0000259" key="1">
    <source>
        <dbReference type="Pfam" id="PF22936"/>
    </source>
</evidence>
<accession>A0AAV3QXT8</accession>
<feature type="domain" description="Retrovirus-related Pol polyprotein from transposon TNT 1-94-like beta-barrel" evidence="1">
    <location>
        <begin position="112"/>
        <end position="185"/>
    </location>
</feature>
<evidence type="ECO:0000313" key="2">
    <source>
        <dbReference type="EMBL" id="GAA0167848.1"/>
    </source>
</evidence>
<sequence length="234" mass="26068">MTFAVNTQNKSNSEFKSRLLPNVTCTFCHRVGHDESTYFGKNGFPEWWGDRSQTRGRGGPGRGRIAVGAVLLRHVRGRLRLRLSLARPGGMSRVLRCKPDDRLTGKLLSDVWIIDSGASNHVTGNLLLLSNLRDMPPCTVSLPDGKKVTSSKCGSARLSSSLTLHTVYYVPNFDCNLLSVTHLTEDIDCVVYCVKYDCLIQDQRSRMLIGLSERWGGLYYFRRGTVQANGAVNK</sequence>
<name>A0AAV3QXT8_LITER</name>
<evidence type="ECO:0000313" key="3">
    <source>
        <dbReference type="Proteomes" id="UP001454036"/>
    </source>
</evidence>
<organism evidence="2 3">
    <name type="scientific">Lithospermum erythrorhizon</name>
    <name type="common">Purple gromwell</name>
    <name type="synonym">Lithospermum officinale var. erythrorhizon</name>
    <dbReference type="NCBI Taxonomy" id="34254"/>
    <lineage>
        <taxon>Eukaryota</taxon>
        <taxon>Viridiplantae</taxon>
        <taxon>Streptophyta</taxon>
        <taxon>Embryophyta</taxon>
        <taxon>Tracheophyta</taxon>
        <taxon>Spermatophyta</taxon>
        <taxon>Magnoliopsida</taxon>
        <taxon>eudicotyledons</taxon>
        <taxon>Gunneridae</taxon>
        <taxon>Pentapetalae</taxon>
        <taxon>asterids</taxon>
        <taxon>lamiids</taxon>
        <taxon>Boraginales</taxon>
        <taxon>Boraginaceae</taxon>
        <taxon>Boraginoideae</taxon>
        <taxon>Lithospermeae</taxon>
        <taxon>Lithospermum</taxon>
    </lineage>
</organism>
<keyword evidence="3" id="KW-1185">Reference proteome</keyword>
<dbReference type="InterPro" id="IPR054722">
    <property type="entry name" value="PolX-like_BBD"/>
</dbReference>
<dbReference type="EMBL" id="BAABME010006249">
    <property type="protein sequence ID" value="GAA0167848.1"/>
    <property type="molecule type" value="Genomic_DNA"/>
</dbReference>
<dbReference type="Proteomes" id="UP001454036">
    <property type="component" value="Unassembled WGS sequence"/>
</dbReference>
<protein>
    <recommendedName>
        <fullName evidence="1">Retrovirus-related Pol polyprotein from transposon TNT 1-94-like beta-barrel domain-containing protein</fullName>
    </recommendedName>
</protein>
<comment type="caution">
    <text evidence="2">The sequence shown here is derived from an EMBL/GenBank/DDBJ whole genome shotgun (WGS) entry which is preliminary data.</text>
</comment>